<keyword evidence="4 10" id="KW-0812">Transmembrane</keyword>
<keyword evidence="14" id="KW-1185">Reference proteome</keyword>
<dbReference type="GeneID" id="89923515"/>
<dbReference type="InterPro" id="IPR037654">
    <property type="entry name" value="Big1"/>
</dbReference>
<evidence type="ECO:0000256" key="8">
    <source>
        <dbReference type="ARBA" id="ARBA00023136"/>
    </source>
</evidence>
<proteinExistence type="inferred from homology"/>
<evidence type="ECO:0000256" key="6">
    <source>
        <dbReference type="ARBA" id="ARBA00022824"/>
    </source>
</evidence>
<evidence type="ECO:0000256" key="11">
    <source>
        <dbReference type="SAM" id="SignalP"/>
    </source>
</evidence>
<dbReference type="GO" id="GO:0009272">
    <property type="term" value="P:fungal-type cell wall biogenesis"/>
    <property type="evidence" value="ECO:0007669"/>
    <property type="project" value="TreeGrafter"/>
</dbReference>
<feature type="signal peptide" evidence="11">
    <location>
        <begin position="1"/>
        <end position="18"/>
    </location>
</feature>
<keyword evidence="8 10" id="KW-0472">Membrane</keyword>
<evidence type="ECO:0000256" key="1">
    <source>
        <dbReference type="ARBA" id="ARBA00004115"/>
    </source>
</evidence>
<dbReference type="RefSeq" id="XP_064662182.1">
    <property type="nucleotide sequence ID" value="XM_064799427.1"/>
</dbReference>
<dbReference type="Proteomes" id="UP001337655">
    <property type="component" value="Unassembled WGS sequence"/>
</dbReference>
<evidence type="ECO:0000256" key="7">
    <source>
        <dbReference type="ARBA" id="ARBA00022989"/>
    </source>
</evidence>
<comment type="similarity">
    <text evidence="2">Belongs to the BIG1 family.</text>
</comment>
<reference evidence="13 14" key="1">
    <citation type="submission" date="2023-08" db="EMBL/GenBank/DDBJ databases">
        <title>Black Yeasts Isolated from many extreme environments.</title>
        <authorList>
            <person name="Coleine C."/>
            <person name="Stajich J.E."/>
            <person name="Selbmann L."/>
        </authorList>
    </citation>
    <scope>NUCLEOTIDE SEQUENCE [LARGE SCALE GENOMIC DNA]</scope>
    <source>
        <strain evidence="13 14">CCFEE 5935</strain>
    </source>
</reference>
<evidence type="ECO:0000256" key="2">
    <source>
        <dbReference type="ARBA" id="ARBA00008203"/>
    </source>
</evidence>
<dbReference type="GO" id="GO:0071555">
    <property type="term" value="P:cell wall organization"/>
    <property type="evidence" value="ECO:0007669"/>
    <property type="project" value="UniProtKB-KW"/>
</dbReference>
<evidence type="ECO:0000313" key="13">
    <source>
        <dbReference type="EMBL" id="KAK5173487.1"/>
    </source>
</evidence>
<keyword evidence="5 11" id="KW-0732">Signal</keyword>
<name>A0AAV9PKK2_9PEZI</name>
<evidence type="ECO:0000256" key="10">
    <source>
        <dbReference type="SAM" id="Phobius"/>
    </source>
</evidence>
<gene>
    <name evidence="13" type="ORF">LTR77_002168</name>
</gene>
<feature type="chain" id="PRO_5043418091" description="Protein BIG1" evidence="11">
    <location>
        <begin position="19"/>
        <end position="262"/>
    </location>
</feature>
<dbReference type="Pfam" id="PF20520">
    <property type="entry name" value="Ac45-VOA1_TM"/>
    <property type="match status" value="1"/>
</dbReference>
<dbReference type="PANTHER" id="PTHR28285">
    <property type="entry name" value="PROTEIN BIG1"/>
    <property type="match status" value="1"/>
</dbReference>
<evidence type="ECO:0000256" key="4">
    <source>
        <dbReference type="ARBA" id="ARBA00022692"/>
    </source>
</evidence>
<dbReference type="PANTHER" id="PTHR28285:SF1">
    <property type="entry name" value="PROTEIN BIG1"/>
    <property type="match status" value="1"/>
</dbReference>
<feature type="transmembrane region" description="Helical" evidence="10">
    <location>
        <begin position="217"/>
        <end position="238"/>
    </location>
</feature>
<evidence type="ECO:0000256" key="9">
    <source>
        <dbReference type="ARBA" id="ARBA00023316"/>
    </source>
</evidence>
<evidence type="ECO:0000256" key="5">
    <source>
        <dbReference type="ARBA" id="ARBA00022729"/>
    </source>
</evidence>
<dbReference type="InterPro" id="IPR046756">
    <property type="entry name" value="VAS1/VOA1_TM"/>
</dbReference>
<evidence type="ECO:0000259" key="12">
    <source>
        <dbReference type="Pfam" id="PF20520"/>
    </source>
</evidence>
<dbReference type="GO" id="GO:0006078">
    <property type="term" value="P:(1-&gt;6)-beta-D-glucan biosynthetic process"/>
    <property type="evidence" value="ECO:0007669"/>
    <property type="project" value="TreeGrafter"/>
</dbReference>
<dbReference type="GO" id="GO:0005789">
    <property type="term" value="C:endoplasmic reticulum membrane"/>
    <property type="evidence" value="ECO:0007669"/>
    <property type="project" value="UniProtKB-SubCell"/>
</dbReference>
<comment type="caution">
    <text evidence="13">The sequence shown here is derived from an EMBL/GenBank/DDBJ whole genome shotgun (WGS) entry which is preliminary data.</text>
</comment>
<dbReference type="AlphaFoldDB" id="A0AAV9PKK2"/>
<comment type="subcellular location">
    <subcellularLocation>
        <location evidence="1">Endoplasmic reticulum membrane</location>
        <topology evidence="1">Single-pass type I membrane protein</topology>
    </subcellularLocation>
</comment>
<organism evidence="13 14">
    <name type="scientific">Saxophila tyrrhenica</name>
    <dbReference type="NCBI Taxonomy" id="1690608"/>
    <lineage>
        <taxon>Eukaryota</taxon>
        <taxon>Fungi</taxon>
        <taxon>Dikarya</taxon>
        <taxon>Ascomycota</taxon>
        <taxon>Pezizomycotina</taxon>
        <taxon>Dothideomycetes</taxon>
        <taxon>Dothideomycetidae</taxon>
        <taxon>Mycosphaerellales</taxon>
        <taxon>Extremaceae</taxon>
        <taxon>Saxophila</taxon>
    </lineage>
</organism>
<sequence>MLLPRLGALLLTVTAAQAYKDASPFFLLSSTPLPADAPLKRAQIALASDIENRLIDTLSACDKHHYYIFSQDSVAANDLKDDGMPKLQKSLAGTEEGQFLGIPDLVADGGLKVGNVRTRLEEVCGKKGKKEVDYDAMADTVTSVLGKDGSAVLIYLTTPPHSPSHTGEPYEMDDAYPSAPHTELKRDFEHHARQSDDEDMQAGLPLFEKYQFLSPPIFMGLSVTLLLLAILSVGLRAISGLEVSYFAFSKEMSGQGSQKKQQ</sequence>
<dbReference type="EMBL" id="JAVRRT010000003">
    <property type="protein sequence ID" value="KAK5173487.1"/>
    <property type="molecule type" value="Genomic_DNA"/>
</dbReference>
<evidence type="ECO:0000256" key="3">
    <source>
        <dbReference type="ARBA" id="ARBA00022089"/>
    </source>
</evidence>
<keyword evidence="6" id="KW-0256">Endoplasmic reticulum</keyword>
<feature type="domain" description="V-type proton ATPase subunit S1/VOA1 transmembrane" evidence="12">
    <location>
        <begin position="211"/>
        <end position="250"/>
    </location>
</feature>
<evidence type="ECO:0000313" key="14">
    <source>
        <dbReference type="Proteomes" id="UP001337655"/>
    </source>
</evidence>
<accession>A0AAV9PKK2</accession>
<keyword evidence="9" id="KW-0961">Cell wall biogenesis/degradation</keyword>
<protein>
    <recommendedName>
        <fullName evidence="3">Protein BIG1</fullName>
    </recommendedName>
</protein>
<keyword evidence="7 10" id="KW-1133">Transmembrane helix</keyword>